<dbReference type="PROSITE" id="PS50928">
    <property type="entry name" value="ABC_TM1"/>
    <property type="match status" value="1"/>
</dbReference>
<protein>
    <submittedName>
        <fullName evidence="9">ABC transporter permease</fullName>
    </submittedName>
</protein>
<keyword evidence="6 7" id="KW-0472">Membrane</keyword>
<keyword evidence="5 7" id="KW-1133">Transmembrane helix</keyword>
<dbReference type="InterPro" id="IPR035906">
    <property type="entry name" value="MetI-like_sf"/>
</dbReference>
<evidence type="ECO:0000313" key="9">
    <source>
        <dbReference type="EMBL" id="QEE17256.1"/>
    </source>
</evidence>
<feature type="transmembrane region" description="Helical" evidence="7">
    <location>
        <begin position="202"/>
        <end position="221"/>
    </location>
</feature>
<name>A0A5B9DEU9_9ARCH</name>
<evidence type="ECO:0000256" key="4">
    <source>
        <dbReference type="ARBA" id="ARBA00022692"/>
    </source>
</evidence>
<dbReference type="KEGG" id="psyt:DSAG12_03088"/>
<dbReference type="GO" id="GO:0055085">
    <property type="term" value="P:transmembrane transport"/>
    <property type="evidence" value="ECO:0007669"/>
    <property type="project" value="InterPro"/>
</dbReference>
<comment type="similarity">
    <text evidence="7">Belongs to the binding-protein-dependent transport system permease family.</text>
</comment>
<dbReference type="GeneID" id="41331059"/>
<dbReference type="Pfam" id="PF19300">
    <property type="entry name" value="BPD_transp_1_N"/>
    <property type="match status" value="1"/>
</dbReference>
<evidence type="ECO:0000256" key="6">
    <source>
        <dbReference type="ARBA" id="ARBA00023136"/>
    </source>
</evidence>
<evidence type="ECO:0000256" key="1">
    <source>
        <dbReference type="ARBA" id="ARBA00004651"/>
    </source>
</evidence>
<gene>
    <name evidence="9" type="ORF">DSAG12_03088</name>
</gene>
<organism evidence="9 10">
    <name type="scientific">Promethearchaeum syntrophicum</name>
    <dbReference type="NCBI Taxonomy" id="2594042"/>
    <lineage>
        <taxon>Archaea</taxon>
        <taxon>Promethearchaeati</taxon>
        <taxon>Promethearchaeota</taxon>
        <taxon>Promethearchaeia</taxon>
        <taxon>Promethearchaeales</taxon>
        <taxon>Promethearchaeaceae</taxon>
        <taxon>Promethearchaeum</taxon>
    </lineage>
</organism>
<feature type="domain" description="ABC transmembrane type-1" evidence="8">
    <location>
        <begin position="98"/>
        <end position="325"/>
    </location>
</feature>
<dbReference type="Gene3D" id="1.10.3720.10">
    <property type="entry name" value="MetI-like"/>
    <property type="match status" value="1"/>
</dbReference>
<dbReference type="SUPFAM" id="SSF161098">
    <property type="entry name" value="MetI-like"/>
    <property type="match status" value="1"/>
</dbReference>
<feature type="transmembrane region" description="Helical" evidence="7">
    <location>
        <begin position="304"/>
        <end position="329"/>
    </location>
</feature>
<dbReference type="PANTHER" id="PTHR43163">
    <property type="entry name" value="DIPEPTIDE TRANSPORT SYSTEM PERMEASE PROTEIN DPPB-RELATED"/>
    <property type="match status" value="1"/>
</dbReference>
<dbReference type="RefSeq" id="WP_147664156.1">
    <property type="nucleotide sequence ID" value="NZ_CP042905.2"/>
</dbReference>
<dbReference type="PANTHER" id="PTHR43163:SF6">
    <property type="entry name" value="DIPEPTIDE TRANSPORT SYSTEM PERMEASE PROTEIN DPPB-RELATED"/>
    <property type="match status" value="1"/>
</dbReference>
<feature type="transmembrane region" description="Helical" evidence="7">
    <location>
        <begin position="104"/>
        <end position="125"/>
    </location>
</feature>
<comment type="subcellular location">
    <subcellularLocation>
        <location evidence="1 7">Cell membrane</location>
        <topology evidence="1 7">Multi-pass membrane protein</topology>
    </subcellularLocation>
</comment>
<keyword evidence="4 7" id="KW-0812">Transmembrane</keyword>
<evidence type="ECO:0000256" key="2">
    <source>
        <dbReference type="ARBA" id="ARBA00022448"/>
    </source>
</evidence>
<dbReference type="CDD" id="cd06261">
    <property type="entry name" value="TM_PBP2"/>
    <property type="match status" value="1"/>
</dbReference>
<feature type="transmembrane region" description="Helical" evidence="7">
    <location>
        <begin position="137"/>
        <end position="158"/>
    </location>
</feature>
<evidence type="ECO:0000313" key="10">
    <source>
        <dbReference type="Proteomes" id="UP000321408"/>
    </source>
</evidence>
<feature type="transmembrane region" description="Helical" evidence="7">
    <location>
        <begin position="12"/>
        <end position="32"/>
    </location>
</feature>
<dbReference type="InterPro" id="IPR045621">
    <property type="entry name" value="BPD_transp_1_N"/>
</dbReference>
<reference evidence="9 10" key="1">
    <citation type="journal article" date="2020" name="Nature">
        <title>Isolation of an archaeon at the prokaryote-eukaryote interface.</title>
        <authorList>
            <person name="Imachi H."/>
            <person name="Nobu M.K."/>
            <person name="Nakahara N."/>
            <person name="Morono Y."/>
            <person name="Ogawara M."/>
            <person name="Takaki Y."/>
            <person name="Takano Y."/>
            <person name="Uematsu K."/>
            <person name="Ikuta T."/>
            <person name="Ito M."/>
            <person name="Matsui Y."/>
            <person name="Miyazaki M."/>
            <person name="Murata K."/>
            <person name="Saito Y."/>
            <person name="Sakai S."/>
            <person name="Song C."/>
            <person name="Tasumi E."/>
            <person name="Yamanaka Y."/>
            <person name="Yamaguchi T."/>
            <person name="Kamagata Y."/>
            <person name="Tamaki H."/>
            <person name="Takai K."/>
        </authorList>
    </citation>
    <scope>NUCLEOTIDE SEQUENCE [LARGE SCALE GENOMIC DNA]</scope>
    <source>
        <strain evidence="9 10">MK-D1</strain>
    </source>
</reference>
<accession>A0A5B9DEU9</accession>
<evidence type="ECO:0000259" key="8">
    <source>
        <dbReference type="PROSITE" id="PS50928"/>
    </source>
</evidence>
<proteinExistence type="inferred from homology"/>
<sequence>MSLISYVTRRILAMIPILIGVLLLTFVLSLQLPGSPFNQEGTKINYVTAGIAEDALGLNEPIYIQLWMYLGRILQGDWGNSISLAEGIPVWTYIWQKAPLTIELAVLSQIFAISIGIRAGVFSSVNKNNPKDTIVRFIALLGVSIPIFWLGMVLKYLFALELSLFPTIHGISPYYNIALIKVTGFHTIDSILMGRFDILLDIIWHMILPVFCLAFVGLASITRQTRSSMLEVLELDYIRSARAKGCKEKDVINKHALKNAMIPTITIIGIRIGGLLGGAVLTETTFALDGFGSLMIGAIQNRDYFVINALVLLTTGIFMTANLVSDILYGIMDPRIRY</sequence>
<dbReference type="AlphaFoldDB" id="A0A5B9DEU9"/>
<keyword evidence="3" id="KW-1003">Cell membrane</keyword>
<keyword evidence="10" id="KW-1185">Reference proteome</keyword>
<keyword evidence="2 7" id="KW-0813">Transport</keyword>
<evidence type="ECO:0000256" key="5">
    <source>
        <dbReference type="ARBA" id="ARBA00022989"/>
    </source>
</evidence>
<dbReference type="GO" id="GO:0005886">
    <property type="term" value="C:plasma membrane"/>
    <property type="evidence" value="ECO:0007669"/>
    <property type="project" value="UniProtKB-SubCell"/>
</dbReference>
<evidence type="ECO:0000256" key="7">
    <source>
        <dbReference type="RuleBase" id="RU363032"/>
    </source>
</evidence>
<dbReference type="Pfam" id="PF00528">
    <property type="entry name" value="BPD_transp_1"/>
    <property type="match status" value="1"/>
</dbReference>
<dbReference type="OrthoDB" id="44105at2157"/>
<dbReference type="InterPro" id="IPR000515">
    <property type="entry name" value="MetI-like"/>
</dbReference>
<reference evidence="9 10" key="2">
    <citation type="journal article" date="2024" name="Int. J. Syst. Evol. Microbiol.">
        <title>Promethearchaeum syntrophicum gen. nov., sp. nov., an anaerobic, obligately syntrophic archaeon, the first isolate of the lineage 'Asgard' archaea, and proposal of the new archaeal phylum Promethearchaeota phyl. nov. and kingdom Promethearchaeati regn. nov.</title>
        <authorList>
            <person name="Imachi H."/>
            <person name="Nobu M.K."/>
            <person name="Kato S."/>
            <person name="Takaki Y."/>
            <person name="Miyazaki M."/>
            <person name="Miyata M."/>
            <person name="Ogawara M."/>
            <person name="Saito Y."/>
            <person name="Sakai S."/>
            <person name="Tahara Y.O."/>
            <person name="Takano Y."/>
            <person name="Tasumi E."/>
            <person name="Uematsu K."/>
            <person name="Yoshimura T."/>
            <person name="Itoh T."/>
            <person name="Ohkuma M."/>
            <person name="Takai K."/>
        </authorList>
    </citation>
    <scope>NUCLEOTIDE SEQUENCE [LARGE SCALE GENOMIC DNA]</scope>
    <source>
        <strain evidence="9 10">MK-D1</strain>
    </source>
</reference>
<evidence type="ECO:0000256" key="3">
    <source>
        <dbReference type="ARBA" id="ARBA00022475"/>
    </source>
</evidence>
<feature type="transmembrane region" description="Helical" evidence="7">
    <location>
        <begin position="260"/>
        <end position="281"/>
    </location>
</feature>
<dbReference type="Proteomes" id="UP000321408">
    <property type="component" value="Chromosome"/>
</dbReference>
<dbReference type="EMBL" id="CP042905">
    <property type="protein sequence ID" value="QEE17256.1"/>
    <property type="molecule type" value="Genomic_DNA"/>
</dbReference>